<feature type="region of interest" description="Disordered" evidence="7">
    <location>
        <begin position="1"/>
        <end position="22"/>
    </location>
</feature>
<dbReference type="InterPro" id="IPR050153">
    <property type="entry name" value="Metal_Ion_Import_ABC"/>
</dbReference>
<dbReference type="AlphaFoldDB" id="A0A3R8LPJ2"/>
<dbReference type="GO" id="GO:0005524">
    <property type="term" value="F:ATP binding"/>
    <property type="evidence" value="ECO:0007669"/>
    <property type="project" value="UniProtKB-KW"/>
</dbReference>
<dbReference type="PROSITE" id="PS50893">
    <property type="entry name" value="ABC_TRANSPORTER_2"/>
    <property type="match status" value="1"/>
</dbReference>
<keyword evidence="10" id="KW-1185">Reference proteome</keyword>
<keyword evidence="2" id="KW-0813">Transport</keyword>
<reference evidence="9 10" key="1">
    <citation type="submission" date="2018-11" db="EMBL/GenBank/DDBJ databases">
        <title>Genome sequencing of Lautropia sp. KCOM 2505 (= ChDC F240).</title>
        <authorList>
            <person name="Kook J.-K."/>
            <person name="Park S.-N."/>
            <person name="Lim Y.K."/>
        </authorList>
    </citation>
    <scope>NUCLEOTIDE SEQUENCE [LARGE SCALE GENOMIC DNA]</scope>
    <source>
        <strain evidence="9 10">KCOM 2505</strain>
    </source>
</reference>
<sequence length="299" mass="32698">MPDTGEHPAKDIAGRTDEKDISVRADGHEGASPLIEAQGLGFHHPGGRWLFLGLDLSLQAGEVLAILGPNGCGKSTLLDVLLDIHRPQEGQVRKQATCSFVPQFFTPPFAYSVLDIVLMGRSTHIQTFGTPSPQDVAIARQALADLGIDDLARRDFAQLSGGQRQLVLAARALATEAPIMLLDEPTSALDVHNQDRLLTLLHRLSRERGLTILFTTHQPNHALAVAHKTLLMTQPQARFGPTATVLTVDNLKQLFDIDMIRLPAQFNDQRFENIMPVYATQLGACHARIRPPTDPKSVD</sequence>
<organism evidence="9 10">
    <name type="scientific">Lautropia dentalis</name>
    <dbReference type="NCBI Taxonomy" id="2490857"/>
    <lineage>
        <taxon>Bacteria</taxon>
        <taxon>Pseudomonadati</taxon>
        <taxon>Pseudomonadota</taxon>
        <taxon>Betaproteobacteria</taxon>
        <taxon>Burkholderiales</taxon>
        <taxon>Burkholderiaceae</taxon>
        <taxon>Lautropia</taxon>
    </lineage>
</organism>
<dbReference type="PANTHER" id="PTHR42734">
    <property type="entry name" value="METAL TRANSPORT SYSTEM ATP-BINDING PROTEIN TM_0124-RELATED"/>
    <property type="match status" value="1"/>
</dbReference>
<dbReference type="GO" id="GO:0016887">
    <property type="term" value="F:ATP hydrolysis activity"/>
    <property type="evidence" value="ECO:0007669"/>
    <property type="project" value="InterPro"/>
</dbReference>
<evidence type="ECO:0000256" key="2">
    <source>
        <dbReference type="ARBA" id="ARBA00022448"/>
    </source>
</evidence>
<evidence type="ECO:0000313" key="10">
    <source>
        <dbReference type="Proteomes" id="UP000270261"/>
    </source>
</evidence>
<evidence type="ECO:0000256" key="5">
    <source>
        <dbReference type="ARBA" id="ARBA00022741"/>
    </source>
</evidence>
<gene>
    <name evidence="9" type="ORF">EHV23_10965</name>
</gene>
<dbReference type="CDD" id="cd03214">
    <property type="entry name" value="ABC_Iron-Siderophores_B12_Hemin"/>
    <property type="match status" value="1"/>
</dbReference>
<proteinExistence type="inferred from homology"/>
<keyword evidence="3" id="KW-1003">Cell membrane</keyword>
<accession>A0A3R8LPJ2</accession>
<keyword evidence="6 9" id="KW-0067">ATP-binding</keyword>
<evidence type="ECO:0000313" key="9">
    <source>
        <dbReference type="EMBL" id="RRN43907.1"/>
    </source>
</evidence>
<evidence type="ECO:0000256" key="6">
    <source>
        <dbReference type="ARBA" id="ARBA00022840"/>
    </source>
</evidence>
<dbReference type="EMBL" id="RRUE01000002">
    <property type="protein sequence ID" value="RRN43907.1"/>
    <property type="molecule type" value="Genomic_DNA"/>
</dbReference>
<protein>
    <submittedName>
        <fullName evidence="9">ABC transporter ATP-binding protein</fullName>
    </submittedName>
</protein>
<comment type="caution">
    <text evidence="9">The sequence shown here is derived from an EMBL/GenBank/DDBJ whole genome shotgun (WGS) entry which is preliminary data.</text>
</comment>
<keyword evidence="4" id="KW-0472">Membrane</keyword>
<dbReference type="OrthoDB" id="5296765at2"/>
<feature type="domain" description="ABC transporter" evidence="8">
    <location>
        <begin position="35"/>
        <end position="259"/>
    </location>
</feature>
<name>A0A3R8LPJ2_9BURK</name>
<keyword evidence="4" id="KW-0997">Cell inner membrane</keyword>
<evidence type="ECO:0000256" key="1">
    <source>
        <dbReference type="ARBA" id="ARBA00005417"/>
    </source>
</evidence>
<dbReference type="RefSeq" id="WP_125096107.1">
    <property type="nucleotide sequence ID" value="NZ_RRUE01000002.1"/>
</dbReference>
<evidence type="ECO:0000256" key="3">
    <source>
        <dbReference type="ARBA" id="ARBA00022475"/>
    </source>
</evidence>
<evidence type="ECO:0000256" key="7">
    <source>
        <dbReference type="SAM" id="MobiDB-lite"/>
    </source>
</evidence>
<comment type="similarity">
    <text evidence="1">Belongs to the ABC transporter superfamily.</text>
</comment>
<dbReference type="Pfam" id="PF00005">
    <property type="entry name" value="ABC_tran"/>
    <property type="match status" value="1"/>
</dbReference>
<dbReference type="SUPFAM" id="SSF52540">
    <property type="entry name" value="P-loop containing nucleoside triphosphate hydrolases"/>
    <property type="match status" value="1"/>
</dbReference>
<dbReference type="SMART" id="SM00382">
    <property type="entry name" value="AAA"/>
    <property type="match status" value="1"/>
</dbReference>
<evidence type="ECO:0000256" key="4">
    <source>
        <dbReference type="ARBA" id="ARBA00022519"/>
    </source>
</evidence>
<keyword evidence="5" id="KW-0547">Nucleotide-binding</keyword>
<dbReference type="InterPro" id="IPR003439">
    <property type="entry name" value="ABC_transporter-like_ATP-bd"/>
</dbReference>
<evidence type="ECO:0000259" key="8">
    <source>
        <dbReference type="PROSITE" id="PS50893"/>
    </source>
</evidence>
<dbReference type="Proteomes" id="UP000270261">
    <property type="component" value="Unassembled WGS sequence"/>
</dbReference>
<dbReference type="InterPro" id="IPR027417">
    <property type="entry name" value="P-loop_NTPase"/>
</dbReference>
<dbReference type="InterPro" id="IPR003593">
    <property type="entry name" value="AAA+_ATPase"/>
</dbReference>
<dbReference type="PANTHER" id="PTHR42734:SF6">
    <property type="entry name" value="MOLYBDATE IMPORT ATP-BINDING PROTEIN MOLC"/>
    <property type="match status" value="1"/>
</dbReference>
<dbReference type="Gene3D" id="3.40.50.300">
    <property type="entry name" value="P-loop containing nucleotide triphosphate hydrolases"/>
    <property type="match status" value="1"/>
</dbReference>